<dbReference type="Proteomes" id="UP001362999">
    <property type="component" value="Unassembled WGS sequence"/>
</dbReference>
<accession>A0AAW0BA71</accession>
<feature type="compositionally biased region" description="Acidic residues" evidence="1">
    <location>
        <begin position="191"/>
        <end position="211"/>
    </location>
</feature>
<feature type="compositionally biased region" description="Low complexity" evidence="1">
    <location>
        <begin position="226"/>
        <end position="253"/>
    </location>
</feature>
<dbReference type="EMBL" id="JAWWNJ010000036">
    <property type="protein sequence ID" value="KAK7023028.1"/>
    <property type="molecule type" value="Genomic_DNA"/>
</dbReference>
<reference evidence="3 4" key="1">
    <citation type="journal article" date="2024" name="J Genomics">
        <title>Draft genome sequencing and assembly of Favolaschia claudopus CIRM-BRFM 2984 isolated from oak limbs.</title>
        <authorList>
            <person name="Navarro D."/>
            <person name="Drula E."/>
            <person name="Chaduli D."/>
            <person name="Cazenave R."/>
            <person name="Ahrendt S."/>
            <person name="Wang J."/>
            <person name="Lipzen A."/>
            <person name="Daum C."/>
            <person name="Barry K."/>
            <person name="Grigoriev I.V."/>
            <person name="Favel A."/>
            <person name="Rosso M.N."/>
            <person name="Martin F."/>
        </authorList>
    </citation>
    <scope>NUCLEOTIDE SEQUENCE [LARGE SCALE GENOMIC DNA]</scope>
    <source>
        <strain evidence="3 4">CIRM-BRFM 2984</strain>
    </source>
</reference>
<feature type="domain" description="Myb/SANT-like" evidence="2">
    <location>
        <begin position="34"/>
        <end position="129"/>
    </location>
</feature>
<dbReference type="AlphaFoldDB" id="A0AAW0BA71"/>
<evidence type="ECO:0000259" key="2">
    <source>
        <dbReference type="Pfam" id="PF12776"/>
    </source>
</evidence>
<feature type="compositionally biased region" description="Low complexity" evidence="1">
    <location>
        <begin position="1"/>
        <end position="10"/>
    </location>
</feature>
<dbReference type="Pfam" id="PF12776">
    <property type="entry name" value="Myb_DNA-bind_3"/>
    <property type="match status" value="1"/>
</dbReference>
<sequence>MPREPTAPSSVPQPPPPAPTGPPPGLPTFGDAIWTLQDEKNLIDFFVAHLPDAGDNGHFKAVTFRAAAVHLEKTRTKGGPKTQKSCETKYRALRKLWELVDFILGVSGWTWSDRYGVQVTPATQGTWDAWVAKHKQGKRFRNKGWPHYTDMKPLMPSEAKGSNVFRVATAAGPNDSGRSSSPPWDMSGLEGGEDGAGDDEDMDVDEDDDPPDAGGSVDGDADEEPAVPGAVTSSSSAAANTTPVAARTAAPSANGRTPARPSVAQKKAPRLSGGAQAITDLNATASKFNEIFARLIPDAAGGAPHASAPIPPAPSPLLSPERCTAAINLARQKEDWLDTTQRVALVQIVRDARNADVYLALADDEGMRITWVLEEYSSFTL</sequence>
<gene>
    <name evidence="3" type="ORF">R3P38DRAFT_3317296</name>
</gene>
<feature type="compositionally biased region" description="Pro residues" evidence="1">
    <location>
        <begin position="11"/>
        <end position="26"/>
    </location>
</feature>
<feature type="region of interest" description="Disordered" evidence="1">
    <location>
        <begin position="1"/>
        <end position="28"/>
    </location>
</feature>
<evidence type="ECO:0000313" key="4">
    <source>
        <dbReference type="Proteomes" id="UP001362999"/>
    </source>
</evidence>
<evidence type="ECO:0000256" key="1">
    <source>
        <dbReference type="SAM" id="MobiDB-lite"/>
    </source>
</evidence>
<feature type="region of interest" description="Disordered" evidence="1">
    <location>
        <begin position="169"/>
        <end position="275"/>
    </location>
</feature>
<dbReference type="InterPro" id="IPR024752">
    <property type="entry name" value="Myb/SANT-like_dom"/>
</dbReference>
<proteinExistence type="predicted"/>
<name>A0AAW0BA71_9AGAR</name>
<keyword evidence="4" id="KW-1185">Reference proteome</keyword>
<comment type="caution">
    <text evidence="3">The sequence shown here is derived from an EMBL/GenBank/DDBJ whole genome shotgun (WGS) entry which is preliminary data.</text>
</comment>
<organism evidence="3 4">
    <name type="scientific">Favolaschia claudopus</name>
    <dbReference type="NCBI Taxonomy" id="2862362"/>
    <lineage>
        <taxon>Eukaryota</taxon>
        <taxon>Fungi</taxon>
        <taxon>Dikarya</taxon>
        <taxon>Basidiomycota</taxon>
        <taxon>Agaricomycotina</taxon>
        <taxon>Agaricomycetes</taxon>
        <taxon>Agaricomycetidae</taxon>
        <taxon>Agaricales</taxon>
        <taxon>Marasmiineae</taxon>
        <taxon>Mycenaceae</taxon>
        <taxon>Favolaschia</taxon>
    </lineage>
</organism>
<protein>
    <recommendedName>
        <fullName evidence="2">Myb/SANT-like domain-containing protein</fullName>
    </recommendedName>
</protein>
<evidence type="ECO:0000313" key="3">
    <source>
        <dbReference type="EMBL" id="KAK7023028.1"/>
    </source>
</evidence>